<keyword evidence="6" id="KW-1185">Reference proteome</keyword>
<feature type="region of interest" description="Disordered" evidence="3">
    <location>
        <begin position="353"/>
        <end position="379"/>
    </location>
</feature>
<dbReference type="PANTHER" id="PTHR46103:SF1">
    <property type="entry name" value="RRNA METHYLTRANSFERASE 1, MITOCHONDRIAL"/>
    <property type="match status" value="1"/>
</dbReference>
<evidence type="ECO:0000256" key="1">
    <source>
        <dbReference type="ARBA" id="ARBA00022603"/>
    </source>
</evidence>
<dbReference type="SUPFAM" id="SSF75217">
    <property type="entry name" value="alpha/beta knot"/>
    <property type="match status" value="1"/>
</dbReference>
<feature type="region of interest" description="Disordered" evidence="3">
    <location>
        <begin position="550"/>
        <end position="609"/>
    </location>
</feature>
<sequence length="609" mass="66954">MATSIERRPSQAPQRIKRSVYRTILDWSVHPTIQPNDFVTLPDLKHFTPPRAGHPVKSTSSTNAAATSGRSERVTNTPVTSTSNSTNTAAASNSDEGLVRKRYASRRRIGFDDDDDLDCNKRPYHSGQSSTQVLDTIVHNRINKSKTDTQVNPWDISEIRRQRFDPNSESGPKSVLLKKPVIARDGKEEKGTTKVTASTTTTSKPSQSTLLWRKPEHRDQVLQRAVVLPDQPLLGSWIDSPRRGLEKIADSKDKPTYGEYLFSPKSVLPALRTGLRKPYELFYTDSNIHPRISKMVQECVETATEMGLDVVKTTPDRLNTLIGHKYHQYLGAVSEDNNKYDLHFIRGTAKPFERPATNSNTTHRITSGKESTKTPHSSPPPVWVVLDEVQTVYDMGHILSTAYHLGIDGVVIREKDTVLPHAAVSAVSEGTLERRPPYAVRTLVKFIKESQANGWQVIGLKAAYGSKRLKPFYSFPKHGIDQPTILIVGGSGVGFSKSAERQCDSFIHVPGLSHMKMAFGEVASLPVPVVSGIAMSKLVGGRMADTAAAAAAGTDSSGRKVGGGEAEGFDSENDEPIPWIGSPPEWEVPAPKSKGKGNQISNTRNDTRR</sequence>
<dbReference type="InterPro" id="IPR029026">
    <property type="entry name" value="tRNA_m1G_MTases_N"/>
</dbReference>
<keyword evidence="2" id="KW-0808">Transferase</keyword>
<gene>
    <name evidence="5" type="ORF">K457DRAFT_131142</name>
</gene>
<dbReference type="Gene3D" id="3.40.1280.10">
    <property type="match status" value="1"/>
</dbReference>
<dbReference type="Proteomes" id="UP000078512">
    <property type="component" value="Unassembled WGS sequence"/>
</dbReference>
<feature type="region of interest" description="Disordered" evidence="3">
    <location>
        <begin position="184"/>
        <end position="209"/>
    </location>
</feature>
<feature type="compositionally biased region" description="Polar residues" evidence="3">
    <location>
        <begin position="356"/>
        <end position="369"/>
    </location>
</feature>
<protein>
    <recommendedName>
        <fullName evidence="4">tRNA/rRNA methyltransferase SpoU type domain-containing protein</fullName>
    </recommendedName>
</protein>
<keyword evidence="1" id="KW-0489">Methyltransferase</keyword>
<dbReference type="STRING" id="1314771.A0A197JDP0"/>
<accession>A0A197JDP0</accession>
<name>A0A197JDP0_9FUNG</name>
<feature type="compositionally biased region" description="Low complexity" evidence="3">
    <location>
        <begin position="58"/>
        <end position="68"/>
    </location>
</feature>
<evidence type="ECO:0000256" key="3">
    <source>
        <dbReference type="SAM" id="MobiDB-lite"/>
    </source>
</evidence>
<evidence type="ECO:0000256" key="2">
    <source>
        <dbReference type="ARBA" id="ARBA00022679"/>
    </source>
</evidence>
<feature type="region of interest" description="Disordered" evidence="3">
    <location>
        <begin position="44"/>
        <end position="132"/>
    </location>
</feature>
<dbReference type="EMBL" id="KV442151">
    <property type="protein sequence ID" value="OAQ22616.1"/>
    <property type="molecule type" value="Genomic_DNA"/>
</dbReference>
<feature type="compositionally biased region" description="Polar residues" evidence="3">
    <location>
        <begin position="596"/>
        <end position="609"/>
    </location>
</feature>
<dbReference type="OrthoDB" id="2417920at2759"/>
<evidence type="ECO:0000259" key="4">
    <source>
        <dbReference type="Pfam" id="PF00588"/>
    </source>
</evidence>
<feature type="compositionally biased region" description="Low complexity" evidence="3">
    <location>
        <begin position="80"/>
        <end position="94"/>
    </location>
</feature>
<dbReference type="GO" id="GO:0003723">
    <property type="term" value="F:RNA binding"/>
    <property type="evidence" value="ECO:0007669"/>
    <property type="project" value="InterPro"/>
</dbReference>
<proteinExistence type="predicted"/>
<dbReference type="InterPro" id="IPR047182">
    <property type="entry name" value="MRM1"/>
</dbReference>
<organism evidence="5 6">
    <name type="scientific">Linnemannia elongata AG-77</name>
    <dbReference type="NCBI Taxonomy" id="1314771"/>
    <lineage>
        <taxon>Eukaryota</taxon>
        <taxon>Fungi</taxon>
        <taxon>Fungi incertae sedis</taxon>
        <taxon>Mucoromycota</taxon>
        <taxon>Mortierellomycotina</taxon>
        <taxon>Mortierellomycetes</taxon>
        <taxon>Mortierellales</taxon>
        <taxon>Mortierellaceae</taxon>
        <taxon>Linnemannia</taxon>
    </lineage>
</organism>
<reference evidence="5 6" key="1">
    <citation type="submission" date="2016-05" db="EMBL/GenBank/DDBJ databases">
        <title>Genome sequencing reveals origins of a unique bacterial endosymbiosis in the earliest lineages of terrestrial Fungi.</title>
        <authorList>
            <consortium name="DOE Joint Genome Institute"/>
            <person name="Uehling J."/>
            <person name="Gryganskyi A."/>
            <person name="Hameed K."/>
            <person name="Tschaplinski T."/>
            <person name="Misztal P."/>
            <person name="Wu S."/>
            <person name="Desiro A."/>
            <person name="Vande Pol N."/>
            <person name="Du Z.-Y."/>
            <person name="Zienkiewicz A."/>
            <person name="Zienkiewicz K."/>
            <person name="Morin E."/>
            <person name="Tisserant E."/>
            <person name="Splivallo R."/>
            <person name="Hainaut M."/>
            <person name="Henrissat B."/>
            <person name="Ohm R."/>
            <person name="Kuo A."/>
            <person name="Yan J."/>
            <person name="Lipzen A."/>
            <person name="Nolan M."/>
            <person name="Labutti K."/>
            <person name="Barry K."/>
            <person name="Goldstein A."/>
            <person name="Labbe J."/>
            <person name="Schadt C."/>
            <person name="Tuskan G."/>
            <person name="Grigoriev I."/>
            <person name="Martin F."/>
            <person name="Vilgalys R."/>
            <person name="Bonito G."/>
        </authorList>
    </citation>
    <scope>NUCLEOTIDE SEQUENCE [LARGE SCALE GENOMIC DNA]</scope>
    <source>
        <strain evidence="5 6">AG-77</strain>
    </source>
</reference>
<dbReference type="AlphaFoldDB" id="A0A197JDP0"/>
<evidence type="ECO:0000313" key="5">
    <source>
        <dbReference type="EMBL" id="OAQ22616.1"/>
    </source>
</evidence>
<dbReference type="Pfam" id="PF00588">
    <property type="entry name" value="SpoU_methylase"/>
    <property type="match status" value="1"/>
</dbReference>
<dbReference type="PANTHER" id="PTHR46103">
    <property type="entry name" value="RRNA METHYLTRANSFERASE 1, MITOCHONDRIAL"/>
    <property type="match status" value="1"/>
</dbReference>
<feature type="domain" description="tRNA/rRNA methyltransferase SpoU type" evidence="4">
    <location>
        <begin position="382"/>
        <end position="512"/>
    </location>
</feature>
<evidence type="ECO:0000313" key="6">
    <source>
        <dbReference type="Proteomes" id="UP000078512"/>
    </source>
</evidence>
<feature type="compositionally biased region" description="Low complexity" evidence="3">
    <location>
        <begin position="193"/>
        <end position="209"/>
    </location>
</feature>
<dbReference type="InterPro" id="IPR001537">
    <property type="entry name" value="SpoU_MeTrfase"/>
</dbReference>
<dbReference type="GO" id="GO:0016435">
    <property type="term" value="F:rRNA (guanine) methyltransferase activity"/>
    <property type="evidence" value="ECO:0007669"/>
    <property type="project" value="TreeGrafter"/>
</dbReference>
<dbReference type="InterPro" id="IPR029028">
    <property type="entry name" value="Alpha/beta_knot_MTases"/>
</dbReference>